<reference evidence="1 2" key="1">
    <citation type="journal article" date="2023" name="ACS Omega">
        <title>Identification of the Neoaspergillic Acid Biosynthesis Gene Cluster by Establishing an In Vitro CRISPR-Ribonucleoprotein Genetic System in Aspergillus melleus.</title>
        <authorList>
            <person name="Yuan B."/>
            <person name="Grau M.F."/>
            <person name="Murata R.M."/>
            <person name="Torok T."/>
            <person name="Venkateswaran K."/>
            <person name="Stajich J.E."/>
            <person name="Wang C.C.C."/>
        </authorList>
    </citation>
    <scope>NUCLEOTIDE SEQUENCE [LARGE SCALE GENOMIC DNA]</scope>
    <source>
        <strain evidence="1 2">IMV 1140</strain>
    </source>
</reference>
<sequence length="385" mass="44601">MSESAVKLPSTPKNWETMVAAAGISDKQIHEEQLPSASKMKLRHCLLLRVLWKPVKPSSFTPKQFDLDEWMRPARDMLSSYHSWKVYLKSFTGRKPMDEGNFFLAKVSQLEAAKVESDEISDDVIMSPVSNRTRQQILKKREEQNQTPTKSSSIFLEGLTLDDRTPFTPDNLEEDDPFKDPAPLTAESLGPREIRNEMYPKIDDEQVVNVATLNFLKALTAQFPSLSSTWTIHRKPFHAEFENTKYEARTDGYLRGKEYKDVRGLVEVKAPLRIDKQTEIRIQESAQMVAWVKEFPYTPPNRPFRRFHVSQDRHEIWLIFAEYDDQYLKYLQGTSTAMDLLSFLTMYEVGPFSTQNERHMAELGPILLALTLRADDDRKEEQRSS</sequence>
<proteinExistence type="predicted"/>
<dbReference type="EMBL" id="JAOPJF010000004">
    <property type="protein sequence ID" value="KAK1149263.1"/>
    <property type="molecule type" value="Genomic_DNA"/>
</dbReference>
<gene>
    <name evidence="1" type="ORF">N8T08_006485</name>
</gene>
<comment type="caution">
    <text evidence="1">The sequence shown here is derived from an EMBL/GenBank/DDBJ whole genome shotgun (WGS) entry which is preliminary data.</text>
</comment>
<keyword evidence="2" id="KW-1185">Reference proteome</keyword>
<organism evidence="1 2">
    <name type="scientific">Aspergillus melleus</name>
    <dbReference type="NCBI Taxonomy" id="138277"/>
    <lineage>
        <taxon>Eukaryota</taxon>
        <taxon>Fungi</taxon>
        <taxon>Dikarya</taxon>
        <taxon>Ascomycota</taxon>
        <taxon>Pezizomycotina</taxon>
        <taxon>Eurotiomycetes</taxon>
        <taxon>Eurotiomycetidae</taxon>
        <taxon>Eurotiales</taxon>
        <taxon>Aspergillaceae</taxon>
        <taxon>Aspergillus</taxon>
        <taxon>Aspergillus subgen. Circumdati</taxon>
    </lineage>
</organism>
<name>A0ACC3BEY7_9EURO</name>
<evidence type="ECO:0000313" key="2">
    <source>
        <dbReference type="Proteomes" id="UP001177260"/>
    </source>
</evidence>
<evidence type="ECO:0000313" key="1">
    <source>
        <dbReference type="EMBL" id="KAK1149263.1"/>
    </source>
</evidence>
<dbReference type="Proteomes" id="UP001177260">
    <property type="component" value="Unassembled WGS sequence"/>
</dbReference>
<protein>
    <submittedName>
        <fullName evidence="1">Uncharacterized protein</fullName>
    </submittedName>
</protein>
<accession>A0ACC3BEY7</accession>